<keyword evidence="1 10" id="KW-0963">Cytoplasm</keyword>
<feature type="binding site" evidence="10">
    <location>
        <begin position="111"/>
        <end position="114"/>
    </location>
    <ligand>
        <name>GTP</name>
        <dbReference type="ChEBI" id="CHEBI:37565"/>
    </ligand>
</feature>
<comment type="cofactor">
    <cofactor evidence="10">
        <name>Zn(2+)</name>
        <dbReference type="ChEBI" id="CHEBI:29105"/>
    </cofactor>
    <text evidence="10">Binds 1 zinc ion per subunit.</text>
</comment>
<comment type="subcellular location">
    <subcellularLocation>
        <location evidence="10">Cytoplasm</location>
    </subcellularLocation>
</comment>
<dbReference type="GO" id="GO:0005525">
    <property type="term" value="F:GTP binding"/>
    <property type="evidence" value="ECO:0007669"/>
    <property type="project" value="UniProtKB-UniRule"/>
</dbReference>
<evidence type="ECO:0000256" key="2">
    <source>
        <dbReference type="ARBA" id="ARBA00022517"/>
    </source>
</evidence>
<dbReference type="InterPro" id="IPR031944">
    <property type="entry name" value="RsgA_N"/>
</dbReference>
<evidence type="ECO:0000259" key="12">
    <source>
        <dbReference type="PROSITE" id="PS51721"/>
    </source>
</evidence>
<keyword evidence="7 10" id="KW-0862">Zinc</keyword>
<dbReference type="InterPro" id="IPR004881">
    <property type="entry name" value="Ribosome_biogen_GTPase_RsgA"/>
</dbReference>
<evidence type="ECO:0000313" key="14">
    <source>
        <dbReference type="Proteomes" id="UP000623172"/>
    </source>
</evidence>
<dbReference type="NCBIfam" id="TIGR00157">
    <property type="entry name" value="ribosome small subunit-dependent GTPase A"/>
    <property type="match status" value="1"/>
</dbReference>
<dbReference type="EMBL" id="JACRSR010000001">
    <property type="protein sequence ID" value="MBC8530770.1"/>
    <property type="molecule type" value="Genomic_DNA"/>
</dbReference>
<dbReference type="RefSeq" id="WP_249314737.1">
    <property type="nucleotide sequence ID" value="NZ_JACRSR010000001.1"/>
</dbReference>
<dbReference type="PROSITE" id="PS50936">
    <property type="entry name" value="ENGC_GTPASE"/>
    <property type="match status" value="1"/>
</dbReference>
<dbReference type="AlphaFoldDB" id="A0A926D1P7"/>
<dbReference type="InterPro" id="IPR030378">
    <property type="entry name" value="G_CP_dom"/>
</dbReference>
<evidence type="ECO:0000256" key="8">
    <source>
        <dbReference type="ARBA" id="ARBA00022884"/>
    </source>
</evidence>
<dbReference type="GO" id="GO:0003924">
    <property type="term" value="F:GTPase activity"/>
    <property type="evidence" value="ECO:0007669"/>
    <property type="project" value="UniProtKB-UniRule"/>
</dbReference>
<dbReference type="SUPFAM" id="SSF50249">
    <property type="entry name" value="Nucleic acid-binding proteins"/>
    <property type="match status" value="1"/>
</dbReference>
<keyword evidence="2 10" id="KW-0690">Ribosome biogenesis</keyword>
<dbReference type="SUPFAM" id="SSF52540">
    <property type="entry name" value="P-loop containing nucleoside triphosphate hydrolases"/>
    <property type="match status" value="1"/>
</dbReference>
<dbReference type="InterPro" id="IPR010914">
    <property type="entry name" value="RsgA_GTPase_dom"/>
</dbReference>
<dbReference type="GO" id="GO:0046872">
    <property type="term" value="F:metal ion binding"/>
    <property type="evidence" value="ECO:0007669"/>
    <property type="project" value="UniProtKB-KW"/>
</dbReference>
<dbReference type="HAMAP" id="MF_01820">
    <property type="entry name" value="GTPase_RsgA"/>
    <property type="match status" value="1"/>
</dbReference>
<dbReference type="InterPro" id="IPR012340">
    <property type="entry name" value="NA-bd_OB-fold"/>
</dbReference>
<dbReference type="InterPro" id="IPR027417">
    <property type="entry name" value="P-loop_NTPase"/>
</dbReference>
<evidence type="ECO:0000256" key="9">
    <source>
        <dbReference type="ARBA" id="ARBA00023134"/>
    </source>
</evidence>
<comment type="caution">
    <text evidence="13">The sequence shown here is derived from an EMBL/GenBank/DDBJ whole genome shotgun (WGS) entry which is preliminary data.</text>
</comment>
<sequence>MTGIIVRGVGGFYEVRKADGGAITCKAGGRFRKMGMKPMVGDRVELEPDGEMGFIVKILPRKNAMVRPPVANVDQAVVVISAGNPPPDYELADKLLVMGEMLGIELAVCINKCDEGAADGRDYALAGYPVFRTSAKTGEGLGALKEQLKGKVSFLAGQSGVGKSSILNQLLTGAELETGRVNEKLGRGRHTTRKAELLYSPEGFYVADTPGFSLLSLEAMEPERLKEFYPEFAPYEGECRFLGCNHGREPDCAVAAAAEAGEISKARLMRYRKLLSEIGEMWRNRYG</sequence>
<feature type="binding site" evidence="10">
    <location>
        <begin position="157"/>
        <end position="165"/>
    </location>
    <ligand>
        <name>GTP</name>
        <dbReference type="ChEBI" id="CHEBI:37565"/>
    </ligand>
</feature>
<dbReference type="Gene3D" id="1.10.40.50">
    <property type="entry name" value="Probable gtpase engc, domain 3"/>
    <property type="match status" value="1"/>
</dbReference>
<feature type="binding site" evidence="10">
    <location>
        <position position="246"/>
    </location>
    <ligand>
        <name>Zn(2+)</name>
        <dbReference type="ChEBI" id="CHEBI:29105"/>
    </ligand>
</feature>
<evidence type="ECO:0000256" key="3">
    <source>
        <dbReference type="ARBA" id="ARBA00022723"/>
    </source>
</evidence>
<evidence type="ECO:0000256" key="1">
    <source>
        <dbReference type="ARBA" id="ARBA00022490"/>
    </source>
</evidence>
<keyword evidence="3 10" id="KW-0479">Metal-binding</keyword>
<dbReference type="PANTHER" id="PTHR32120:SF11">
    <property type="entry name" value="SMALL RIBOSOMAL SUBUNIT BIOGENESIS GTPASE RSGA 1, MITOCHONDRIAL-RELATED"/>
    <property type="match status" value="1"/>
</dbReference>
<keyword evidence="4 10" id="KW-0699">rRNA-binding</keyword>
<dbReference type="Pfam" id="PF16745">
    <property type="entry name" value="RsgA_N"/>
    <property type="match status" value="1"/>
</dbReference>
<dbReference type="GO" id="GO:0019843">
    <property type="term" value="F:rRNA binding"/>
    <property type="evidence" value="ECO:0007669"/>
    <property type="project" value="UniProtKB-KW"/>
</dbReference>
<dbReference type="Pfam" id="PF03193">
    <property type="entry name" value="RsgA_GTPase"/>
    <property type="match status" value="1"/>
</dbReference>
<dbReference type="CDD" id="cd04466">
    <property type="entry name" value="S1_YloQ_GTPase"/>
    <property type="match status" value="1"/>
</dbReference>
<feature type="domain" description="EngC GTPase" evidence="11">
    <location>
        <begin position="71"/>
        <end position="213"/>
    </location>
</feature>
<proteinExistence type="inferred from homology"/>
<dbReference type="CDD" id="cd01854">
    <property type="entry name" value="YjeQ_EngC"/>
    <property type="match status" value="1"/>
</dbReference>
<evidence type="ECO:0000256" key="7">
    <source>
        <dbReference type="ARBA" id="ARBA00022833"/>
    </source>
</evidence>
<feature type="binding site" evidence="10">
    <location>
        <position position="244"/>
    </location>
    <ligand>
        <name>Zn(2+)</name>
        <dbReference type="ChEBI" id="CHEBI:29105"/>
    </ligand>
</feature>
<evidence type="ECO:0000256" key="6">
    <source>
        <dbReference type="ARBA" id="ARBA00022801"/>
    </source>
</evidence>
<evidence type="ECO:0000256" key="5">
    <source>
        <dbReference type="ARBA" id="ARBA00022741"/>
    </source>
</evidence>
<evidence type="ECO:0000259" key="11">
    <source>
        <dbReference type="PROSITE" id="PS50936"/>
    </source>
</evidence>
<feature type="binding site" evidence="10">
    <location>
        <position position="252"/>
    </location>
    <ligand>
        <name>Zn(2+)</name>
        <dbReference type="ChEBI" id="CHEBI:29105"/>
    </ligand>
</feature>
<dbReference type="GO" id="GO:0005737">
    <property type="term" value="C:cytoplasm"/>
    <property type="evidence" value="ECO:0007669"/>
    <property type="project" value="UniProtKB-SubCell"/>
</dbReference>
<evidence type="ECO:0000313" key="13">
    <source>
        <dbReference type="EMBL" id="MBC8530770.1"/>
    </source>
</evidence>
<comment type="subunit">
    <text evidence="10">Monomer. Associates with 30S ribosomal subunit, binds 16S rRNA.</text>
</comment>
<dbReference type="Gene3D" id="3.40.50.300">
    <property type="entry name" value="P-loop containing nucleotide triphosphate hydrolases"/>
    <property type="match status" value="1"/>
</dbReference>
<dbReference type="PANTHER" id="PTHR32120">
    <property type="entry name" value="SMALL RIBOSOMAL SUBUNIT BIOGENESIS GTPASE RSGA"/>
    <property type="match status" value="1"/>
</dbReference>
<feature type="binding site" evidence="10">
    <location>
        <position position="239"/>
    </location>
    <ligand>
        <name>Zn(2+)</name>
        <dbReference type="ChEBI" id="CHEBI:29105"/>
    </ligand>
</feature>
<reference evidence="13" key="1">
    <citation type="submission" date="2020-08" db="EMBL/GenBank/DDBJ databases">
        <title>Genome public.</title>
        <authorList>
            <person name="Liu C."/>
            <person name="Sun Q."/>
        </authorList>
    </citation>
    <scope>NUCLEOTIDE SEQUENCE</scope>
    <source>
        <strain evidence="13">NSJ-53</strain>
    </source>
</reference>
<keyword evidence="14" id="KW-1185">Reference proteome</keyword>
<comment type="function">
    <text evidence="10">One of several proteins that assist in the late maturation steps of the functional core of the 30S ribosomal subunit. Helps release RbfA from mature subunits. May play a role in the assembly of ribosomal proteins into the subunit. Circularly permuted GTPase that catalyzes slow GTP hydrolysis, GTPase activity is stimulated by the 30S ribosomal subunit.</text>
</comment>
<name>A0A926D1P7_9FIRM</name>
<gene>
    <name evidence="10 13" type="primary">rsgA</name>
    <name evidence="13" type="ORF">H8696_02790</name>
</gene>
<dbReference type="PROSITE" id="PS51721">
    <property type="entry name" value="G_CP"/>
    <property type="match status" value="1"/>
</dbReference>
<evidence type="ECO:0000256" key="10">
    <source>
        <dbReference type="HAMAP-Rule" id="MF_01820"/>
    </source>
</evidence>
<keyword evidence="8 10" id="KW-0694">RNA-binding</keyword>
<accession>A0A926D1P7</accession>
<keyword evidence="9 10" id="KW-0342">GTP-binding</keyword>
<dbReference type="Gene3D" id="2.40.50.140">
    <property type="entry name" value="Nucleic acid-binding proteins"/>
    <property type="match status" value="1"/>
</dbReference>
<evidence type="ECO:0000256" key="4">
    <source>
        <dbReference type="ARBA" id="ARBA00022730"/>
    </source>
</evidence>
<feature type="domain" description="CP-type G" evidence="12">
    <location>
        <begin position="62"/>
        <end position="215"/>
    </location>
</feature>
<protein>
    <recommendedName>
        <fullName evidence="10">Small ribosomal subunit biogenesis GTPase RsgA</fullName>
        <ecNumber evidence="10">3.6.1.-</ecNumber>
    </recommendedName>
</protein>
<dbReference type="Proteomes" id="UP000623172">
    <property type="component" value="Unassembled WGS sequence"/>
</dbReference>
<keyword evidence="5 10" id="KW-0547">Nucleotide-binding</keyword>
<keyword evidence="6 10" id="KW-0378">Hydrolase</keyword>
<organism evidence="13 14">
    <name type="scientific">Gehongia tenuis</name>
    <dbReference type="NCBI Taxonomy" id="2763655"/>
    <lineage>
        <taxon>Bacteria</taxon>
        <taxon>Bacillati</taxon>
        <taxon>Bacillota</taxon>
        <taxon>Clostridia</taxon>
        <taxon>Christensenellales</taxon>
        <taxon>Christensenellaceae</taxon>
        <taxon>Gehongia</taxon>
    </lineage>
</organism>
<dbReference type="GO" id="GO:0042274">
    <property type="term" value="P:ribosomal small subunit biogenesis"/>
    <property type="evidence" value="ECO:0007669"/>
    <property type="project" value="UniProtKB-UniRule"/>
</dbReference>
<comment type="similarity">
    <text evidence="10">Belongs to the TRAFAC class YlqF/YawG GTPase family. RsgA subfamily.</text>
</comment>
<dbReference type="EC" id="3.6.1.-" evidence="10"/>